<sequence>MPSCVAYNCVNRSDGSPKVTLFSFPALDKKRMRQWVRNINRKNWTPSRHSRICAHHFTTECFLTGSARKKLNSTAVPTIFDNTSDNKTAKLRVTAIMGDLKAIIDSDVLKGAPLGETDDLVSFMFRKALEGSLPTPVKNKLEGEVG</sequence>
<keyword evidence="2" id="KW-1185">Reference proteome</keyword>
<reference evidence="1" key="1">
    <citation type="submission" date="2021-05" db="EMBL/GenBank/DDBJ databases">
        <authorList>
            <person name="Pan Q."/>
            <person name="Jouanno E."/>
            <person name="Zahm M."/>
            <person name="Klopp C."/>
            <person name="Cabau C."/>
            <person name="Louis A."/>
            <person name="Berthelot C."/>
            <person name="Parey E."/>
            <person name="Roest Crollius H."/>
            <person name="Montfort J."/>
            <person name="Robinson-Rechavi M."/>
            <person name="Bouchez O."/>
            <person name="Lampietro C."/>
            <person name="Lopez Roques C."/>
            <person name="Donnadieu C."/>
            <person name="Postlethwait J."/>
            <person name="Bobe J."/>
            <person name="Dillon D."/>
            <person name="Chandos A."/>
            <person name="von Hippel F."/>
            <person name="Guiguen Y."/>
        </authorList>
    </citation>
    <scope>NUCLEOTIDE SEQUENCE</scope>
    <source>
        <strain evidence="1">YG-Jan2019</strain>
    </source>
</reference>
<comment type="caution">
    <text evidence="1">The sequence shown here is derived from an EMBL/GenBank/DDBJ whole genome shotgun (WGS) entry which is preliminary data.</text>
</comment>
<gene>
    <name evidence="1" type="ORF">DPEC_G00254580</name>
</gene>
<evidence type="ECO:0000313" key="2">
    <source>
        <dbReference type="Proteomes" id="UP001157502"/>
    </source>
</evidence>
<organism evidence="1 2">
    <name type="scientific">Dallia pectoralis</name>
    <name type="common">Alaska blackfish</name>
    <dbReference type="NCBI Taxonomy" id="75939"/>
    <lineage>
        <taxon>Eukaryota</taxon>
        <taxon>Metazoa</taxon>
        <taxon>Chordata</taxon>
        <taxon>Craniata</taxon>
        <taxon>Vertebrata</taxon>
        <taxon>Euteleostomi</taxon>
        <taxon>Actinopterygii</taxon>
        <taxon>Neopterygii</taxon>
        <taxon>Teleostei</taxon>
        <taxon>Protacanthopterygii</taxon>
        <taxon>Esociformes</taxon>
        <taxon>Umbridae</taxon>
        <taxon>Dallia</taxon>
    </lineage>
</organism>
<dbReference type="Proteomes" id="UP001157502">
    <property type="component" value="Chromosome 22"/>
</dbReference>
<dbReference type="EMBL" id="CM055749">
    <property type="protein sequence ID" value="KAJ7994926.1"/>
    <property type="molecule type" value="Genomic_DNA"/>
</dbReference>
<evidence type="ECO:0000313" key="1">
    <source>
        <dbReference type="EMBL" id="KAJ7994926.1"/>
    </source>
</evidence>
<proteinExistence type="predicted"/>
<protein>
    <submittedName>
        <fullName evidence="1">Uncharacterized protein</fullName>
    </submittedName>
</protein>
<accession>A0ACC2FUA2</accession>
<name>A0ACC2FUA2_DALPE</name>